<dbReference type="GO" id="GO:0022625">
    <property type="term" value="C:cytosolic large ribosomal subunit"/>
    <property type="evidence" value="ECO:0007669"/>
    <property type="project" value="TreeGrafter"/>
</dbReference>
<evidence type="ECO:0000256" key="2">
    <source>
        <dbReference type="ARBA" id="ARBA00022730"/>
    </source>
</evidence>
<keyword evidence="3 7" id="KW-0694">RNA-binding</keyword>
<keyword evidence="4 7" id="KW-0689">Ribosomal protein</keyword>
<comment type="subunit">
    <text evidence="7">Part of the 50S ribosomal subunit; part of the 5S rRNA/L5/L18/L25 subcomplex. Contacts the 5S and 23S rRNAs.</text>
</comment>
<reference evidence="8 9" key="1">
    <citation type="journal article" date="2016" name="Nat. Commun.">
        <title>Thousands of microbial genomes shed light on interconnected biogeochemical processes in an aquifer system.</title>
        <authorList>
            <person name="Anantharaman K."/>
            <person name="Brown C.T."/>
            <person name="Hug L.A."/>
            <person name="Sharon I."/>
            <person name="Castelle C.J."/>
            <person name="Probst A.J."/>
            <person name="Thomas B.C."/>
            <person name="Singh A."/>
            <person name="Wilkins M.J."/>
            <person name="Karaoz U."/>
            <person name="Brodie E.L."/>
            <person name="Williams K.H."/>
            <person name="Hubbard S.S."/>
            <person name="Banfield J.F."/>
        </authorList>
    </citation>
    <scope>NUCLEOTIDE SEQUENCE [LARGE SCALE GENOMIC DNA]</scope>
</reference>
<dbReference type="AlphaFoldDB" id="A0A1G2CCY5"/>
<dbReference type="PANTHER" id="PTHR12899">
    <property type="entry name" value="39S RIBOSOMAL PROTEIN L18, MITOCHONDRIAL"/>
    <property type="match status" value="1"/>
</dbReference>
<dbReference type="STRING" id="1798650.A2945_04755"/>
<dbReference type="Pfam" id="PF00861">
    <property type="entry name" value="Ribosomal_L18p"/>
    <property type="match status" value="1"/>
</dbReference>
<sequence>MNIAKKLNRKRIRRIIRTRAKIFGTVSRPRLAVARSNRFIYAQLIDDASSHTLAHASSRELKEKKSKKDGAKLVGELLAKRAVEKGIKAVVFDRREYKYHGRVQALAEGARSGGLKF</sequence>
<proteinExistence type="inferred from homology"/>
<evidence type="ECO:0000256" key="3">
    <source>
        <dbReference type="ARBA" id="ARBA00022884"/>
    </source>
</evidence>
<dbReference type="Proteomes" id="UP000178880">
    <property type="component" value="Unassembled WGS sequence"/>
</dbReference>
<gene>
    <name evidence="7" type="primary">rplR</name>
    <name evidence="8" type="ORF">A2945_04755</name>
</gene>
<dbReference type="HAMAP" id="MF_01337_B">
    <property type="entry name" value="Ribosomal_uL18_B"/>
    <property type="match status" value="1"/>
</dbReference>
<evidence type="ECO:0000256" key="5">
    <source>
        <dbReference type="ARBA" id="ARBA00023274"/>
    </source>
</evidence>
<name>A0A1G2CCY5_9BACT</name>
<protein>
    <recommendedName>
        <fullName evidence="6 7">Large ribosomal subunit protein uL18</fullName>
    </recommendedName>
</protein>
<dbReference type="SUPFAM" id="SSF53137">
    <property type="entry name" value="Translational machinery components"/>
    <property type="match status" value="1"/>
</dbReference>
<dbReference type="InterPro" id="IPR005484">
    <property type="entry name" value="Ribosomal_uL18_bac/plant/anim"/>
</dbReference>
<dbReference type="InterPro" id="IPR004389">
    <property type="entry name" value="Ribosomal_uL18_bac-type"/>
</dbReference>
<keyword evidence="5 7" id="KW-0687">Ribonucleoprotein</keyword>
<comment type="function">
    <text evidence="7">This is one of the proteins that bind and probably mediate the attachment of the 5S RNA into the large ribosomal subunit, where it forms part of the central protuberance.</text>
</comment>
<keyword evidence="2 7" id="KW-0699">rRNA-binding</keyword>
<dbReference type="GO" id="GO:0003735">
    <property type="term" value="F:structural constituent of ribosome"/>
    <property type="evidence" value="ECO:0007669"/>
    <property type="project" value="InterPro"/>
</dbReference>
<dbReference type="NCBIfam" id="TIGR00060">
    <property type="entry name" value="L18_bact"/>
    <property type="match status" value="1"/>
</dbReference>
<evidence type="ECO:0000313" key="9">
    <source>
        <dbReference type="Proteomes" id="UP000178880"/>
    </source>
</evidence>
<organism evidence="8 9">
    <name type="scientific">Candidatus Liptonbacteria bacterium RIFCSPLOWO2_01_FULL_52_25</name>
    <dbReference type="NCBI Taxonomy" id="1798650"/>
    <lineage>
        <taxon>Bacteria</taxon>
        <taxon>Candidatus Liptoniibacteriota</taxon>
    </lineage>
</organism>
<comment type="similarity">
    <text evidence="1 7">Belongs to the universal ribosomal protein uL18 family.</text>
</comment>
<evidence type="ECO:0000256" key="1">
    <source>
        <dbReference type="ARBA" id="ARBA00007116"/>
    </source>
</evidence>
<accession>A0A1G2CCY5</accession>
<dbReference type="GO" id="GO:0008097">
    <property type="term" value="F:5S rRNA binding"/>
    <property type="evidence" value="ECO:0007669"/>
    <property type="project" value="TreeGrafter"/>
</dbReference>
<dbReference type="InterPro" id="IPR057268">
    <property type="entry name" value="Ribosomal_L18"/>
</dbReference>
<dbReference type="PANTHER" id="PTHR12899:SF3">
    <property type="entry name" value="LARGE RIBOSOMAL SUBUNIT PROTEIN UL18M"/>
    <property type="match status" value="1"/>
</dbReference>
<dbReference type="FunFam" id="3.30.420.100:FF:000001">
    <property type="entry name" value="50S ribosomal protein L18"/>
    <property type="match status" value="1"/>
</dbReference>
<dbReference type="EMBL" id="MHLA01000017">
    <property type="protein sequence ID" value="OGY99253.1"/>
    <property type="molecule type" value="Genomic_DNA"/>
</dbReference>
<evidence type="ECO:0000313" key="8">
    <source>
        <dbReference type="EMBL" id="OGY99253.1"/>
    </source>
</evidence>
<evidence type="ECO:0000256" key="4">
    <source>
        <dbReference type="ARBA" id="ARBA00022980"/>
    </source>
</evidence>
<comment type="caution">
    <text evidence="8">The sequence shown here is derived from an EMBL/GenBank/DDBJ whole genome shotgun (WGS) entry which is preliminary data.</text>
</comment>
<dbReference type="GO" id="GO:0006412">
    <property type="term" value="P:translation"/>
    <property type="evidence" value="ECO:0007669"/>
    <property type="project" value="UniProtKB-UniRule"/>
</dbReference>
<dbReference type="CDD" id="cd00432">
    <property type="entry name" value="Ribosomal_L18_L5e"/>
    <property type="match status" value="1"/>
</dbReference>
<evidence type="ECO:0000256" key="6">
    <source>
        <dbReference type="ARBA" id="ARBA00035197"/>
    </source>
</evidence>
<dbReference type="Gene3D" id="3.30.420.100">
    <property type="match status" value="1"/>
</dbReference>
<evidence type="ECO:0000256" key="7">
    <source>
        <dbReference type="HAMAP-Rule" id="MF_01337"/>
    </source>
</evidence>